<dbReference type="GO" id="GO:0006508">
    <property type="term" value="P:proteolysis"/>
    <property type="evidence" value="ECO:0007669"/>
    <property type="project" value="UniProtKB-KW"/>
</dbReference>
<evidence type="ECO:0000256" key="4">
    <source>
        <dbReference type="ARBA" id="ARBA00022833"/>
    </source>
</evidence>
<evidence type="ECO:0000256" key="2">
    <source>
        <dbReference type="ARBA" id="ARBA00022723"/>
    </source>
</evidence>
<dbReference type="Gene3D" id="1.10.287.830">
    <property type="entry name" value="putative peptidase helix hairpin domain like"/>
    <property type="match status" value="1"/>
</dbReference>
<dbReference type="Proteomes" id="UP000069912">
    <property type="component" value="Chromosome"/>
</dbReference>
<dbReference type="CDD" id="cd09608">
    <property type="entry name" value="M3B_PepF"/>
    <property type="match status" value="1"/>
</dbReference>
<comment type="function">
    <text evidence="6">Has oligopeptidase activity and degrades a variety of small bioactive peptides.</text>
</comment>
<evidence type="ECO:0000313" key="11">
    <source>
        <dbReference type="Proteomes" id="UP000069912"/>
    </source>
</evidence>
<dbReference type="Pfam" id="PF01432">
    <property type="entry name" value="Peptidase_M3"/>
    <property type="match status" value="1"/>
</dbReference>
<evidence type="ECO:0000256" key="6">
    <source>
        <dbReference type="RuleBase" id="RU368091"/>
    </source>
</evidence>
<dbReference type="GO" id="GO:0046872">
    <property type="term" value="F:metal ion binding"/>
    <property type="evidence" value="ECO:0007669"/>
    <property type="project" value="UniProtKB-UniRule"/>
</dbReference>
<dbReference type="EMBL" id="CP014160">
    <property type="protein sequence ID" value="AMB94571.1"/>
    <property type="molecule type" value="Genomic_DNA"/>
</dbReference>
<dbReference type="InterPro" id="IPR001567">
    <property type="entry name" value="Pept_M3A_M3B_dom"/>
</dbReference>
<evidence type="ECO:0000256" key="1">
    <source>
        <dbReference type="ARBA" id="ARBA00022670"/>
    </source>
</evidence>
<dbReference type="Gene3D" id="1.20.140.70">
    <property type="entry name" value="Oligopeptidase f, N-terminal domain"/>
    <property type="match status" value="1"/>
</dbReference>
<dbReference type="PANTHER" id="PTHR11804:SF84">
    <property type="entry name" value="SACCHAROLYSIN"/>
    <property type="match status" value="1"/>
</dbReference>
<organism evidence="9 11">
    <name type="scientific">Aerococcus sanguinicola</name>
    <dbReference type="NCBI Taxonomy" id="119206"/>
    <lineage>
        <taxon>Bacteria</taxon>
        <taxon>Bacillati</taxon>
        <taxon>Bacillota</taxon>
        <taxon>Bacilli</taxon>
        <taxon>Lactobacillales</taxon>
        <taxon>Aerococcaceae</taxon>
        <taxon>Aerococcus</taxon>
    </lineage>
</organism>
<reference evidence="9 11" key="1">
    <citation type="journal article" date="2016" name="Genome Announc.">
        <title>Complete Genome Sequences of Aerococcus christensenii CCUG 28831T, Aerococcus sanguinicola CCUG 43001T, Aerococcus urinae CCUG 36881T, Aerococcus urinaeequi CCUG 28094T, Aerococcus urinaehominis CCUG 42038 BT, and Aerococcus viridans CCUG 4311T.</title>
        <authorList>
            <person name="Carkaci D."/>
            <person name="Dargis R."/>
            <person name="Nielsen X.C."/>
            <person name="Skovgaard O."/>
            <person name="Fuursted K."/>
            <person name="Christensen J.J."/>
        </authorList>
    </citation>
    <scope>NUCLEOTIDE SEQUENCE [LARGE SCALE GENOMIC DNA]</scope>
    <source>
        <strain evidence="9 11">CCUG43001</strain>
    </source>
</reference>
<feature type="domain" description="Oligopeptidase F N-terminal" evidence="8">
    <location>
        <begin position="117"/>
        <end position="182"/>
    </location>
</feature>
<keyword evidence="2 6" id="KW-0479">Metal-binding</keyword>
<reference evidence="10 12" key="3">
    <citation type="submission" date="2017-12" db="EMBL/GenBank/DDBJ databases">
        <title>Phylogenetic diversity of female urinary microbiome.</title>
        <authorList>
            <person name="Thomas-White K."/>
            <person name="Wolfe A.J."/>
        </authorList>
    </citation>
    <scope>NUCLEOTIDE SEQUENCE [LARGE SCALE GENOMIC DNA]</scope>
    <source>
        <strain evidence="10 12">UMB0139</strain>
    </source>
</reference>
<proteinExistence type="inferred from homology"/>
<reference evidence="11" key="2">
    <citation type="submission" date="2016-01" db="EMBL/GenBank/DDBJ databases">
        <title>Six Aerococcus type strain genome sequencing and assembly using PacBio and Illumina Hiseq.</title>
        <authorList>
            <person name="Carkaci D."/>
            <person name="Dargis R."/>
            <person name="Nielsen X.C."/>
            <person name="Skovgaard O."/>
            <person name="Fuursted K."/>
            <person name="Christensen J.J."/>
        </authorList>
    </citation>
    <scope>NUCLEOTIDE SEQUENCE [LARGE SCALE GENOMIC DNA]</scope>
    <source>
        <strain evidence="11">CCUG43001</strain>
    </source>
</reference>
<dbReference type="InterPro" id="IPR045090">
    <property type="entry name" value="Pept_M3A_M3B"/>
</dbReference>
<dbReference type="OrthoDB" id="9766487at2"/>
<dbReference type="Gene3D" id="1.10.1370.20">
    <property type="entry name" value="Oligoendopeptidase f, C-terminal domain"/>
    <property type="match status" value="1"/>
</dbReference>
<gene>
    <name evidence="10" type="primary">pepF</name>
    <name evidence="9" type="ORF">AWM72_07305</name>
    <name evidence="10" type="ORF">CYJ28_02450</name>
</gene>
<dbReference type="EC" id="3.4.24.-" evidence="6"/>
<keyword evidence="5 6" id="KW-0482">Metalloprotease</keyword>
<evidence type="ECO:0000313" key="9">
    <source>
        <dbReference type="EMBL" id="AMB94571.1"/>
    </source>
</evidence>
<dbReference type="Pfam" id="PF08439">
    <property type="entry name" value="Peptidase_M3_N"/>
    <property type="match status" value="1"/>
</dbReference>
<keyword evidence="1 6" id="KW-0645">Protease</keyword>
<protein>
    <recommendedName>
        <fullName evidence="6">Oligopeptidase F</fullName>
        <ecNumber evidence="6">3.4.24.-</ecNumber>
    </recommendedName>
</protein>
<keyword evidence="4 6" id="KW-0862">Zinc</keyword>
<dbReference type="InterPro" id="IPR004438">
    <property type="entry name" value="Peptidase_M3B"/>
</dbReference>
<evidence type="ECO:0000259" key="7">
    <source>
        <dbReference type="Pfam" id="PF01432"/>
    </source>
</evidence>
<dbReference type="Proteomes" id="UP000234239">
    <property type="component" value="Unassembled WGS sequence"/>
</dbReference>
<dbReference type="SUPFAM" id="SSF55486">
    <property type="entry name" value="Metalloproteases ('zincins'), catalytic domain"/>
    <property type="match status" value="1"/>
</dbReference>
<comment type="cofactor">
    <cofactor evidence="6">
        <name>Zn(2+)</name>
        <dbReference type="ChEBI" id="CHEBI:29105"/>
    </cofactor>
    <text evidence="6">Binds 1 zinc ion.</text>
</comment>
<dbReference type="InterPro" id="IPR013647">
    <property type="entry name" value="OligopepF_N_dom"/>
</dbReference>
<keyword evidence="3 6" id="KW-0378">Hydrolase</keyword>
<evidence type="ECO:0000259" key="8">
    <source>
        <dbReference type="Pfam" id="PF08439"/>
    </source>
</evidence>
<evidence type="ECO:0000313" key="10">
    <source>
        <dbReference type="EMBL" id="PKZ23433.1"/>
    </source>
</evidence>
<dbReference type="GO" id="GO:0004222">
    <property type="term" value="F:metalloendopeptidase activity"/>
    <property type="evidence" value="ECO:0007669"/>
    <property type="project" value="UniProtKB-UniRule"/>
</dbReference>
<dbReference type="EMBL" id="PKGY01000001">
    <property type="protein sequence ID" value="PKZ23433.1"/>
    <property type="molecule type" value="Genomic_DNA"/>
</dbReference>
<comment type="similarity">
    <text evidence="6">Belongs to the peptidase M3B family.</text>
</comment>
<sequence length="598" mass="68751">MSEIKEAQAREAMDPAYQWDLSSIYAQDEDFEKDLANFSQHLDRLAPYQRQLHEGEDQVISALEVLLEISRQLERLYVYAHLKHDQDTTNAKYLDYNNKASGLLTEVSSALSWFEPEVLALPDDSLDRLAEREDYGQFFKELRDQKAHVLDPDLEKALAAAGEIFSSPGRIFSMINNADLTFDPVEAADGQKISLTHGSYGRLLEHSDRNLRRQAFHNLYQGYEGLIHTLAENMSNNVKSHNYKAKLRHYDSAREAALAQNHIPVAVYERLVEKVNDHLGDFHDYLNFRKDQLGLKKMQMYDLYTPLAGEAPIRFTFEEAKDLTRKALAPLGQAYLADLEQAFEEGWIDVYENIGKRSGAYSSGAYDTKPYVLLNWQDSLNDVYTLVHELGHSMHSYYTRKHQPYVYGDYSIFLAEIASTTNENLLTEYLLATVEDTETRIYILNQYLDSVKGTLFRQTQFAEFEQWMHEEAAAGRSLTAETLNQAYFELNQRYYGSAVDPEDKTIAMEWARIPHFYYNFYVYQYATGFSAANRLAERISRGEEGAVSAYLSYLSAGSSDYPIQVMQRAGVDMTQGDYLDSAFDQFKTRLQELKQLMA</sequence>
<evidence type="ECO:0000313" key="12">
    <source>
        <dbReference type="Proteomes" id="UP000234239"/>
    </source>
</evidence>
<accession>A0A120I9D2</accession>
<dbReference type="NCBIfam" id="TIGR00181">
    <property type="entry name" value="pepF"/>
    <property type="match status" value="1"/>
</dbReference>
<dbReference type="GO" id="GO:0006518">
    <property type="term" value="P:peptide metabolic process"/>
    <property type="evidence" value="ECO:0007669"/>
    <property type="project" value="TreeGrafter"/>
</dbReference>
<dbReference type="RefSeq" id="WP_067975549.1">
    <property type="nucleotide sequence ID" value="NZ_CAJHKM010000002.1"/>
</dbReference>
<name>A0A120I9D2_9LACT</name>
<feature type="domain" description="Peptidase M3A/M3B catalytic" evidence="7">
    <location>
        <begin position="203"/>
        <end position="583"/>
    </location>
</feature>
<dbReference type="GeneID" id="92903870"/>
<dbReference type="AlphaFoldDB" id="A0A120I9D2"/>
<evidence type="ECO:0000256" key="3">
    <source>
        <dbReference type="ARBA" id="ARBA00022801"/>
    </source>
</evidence>
<evidence type="ECO:0000256" key="5">
    <source>
        <dbReference type="ARBA" id="ARBA00023049"/>
    </source>
</evidence>
<dbReference type="PANTHER" id="PTHR11804">
    <property type="entry name" value="PROTEASE M3 THIMET OLIGOPEPTIDASE-RELATED"/>
    <property type="match status" value="1"/>
</dbReference>
<dbReference type="KEGG" id="asan:AWM72_07305"/>
<dbReference type="InterPro" id="IPR042088">
    <property type="entry name" value="OligoPept_F_C"/>
</dbReference>
<keyword evidence="11" id="KW-1185">Reference proteome</keyword>